<dbReference type="Proteomes" id="UP000270342">
    <property type="component" value="Unassembled WGS sequence"/>
</dbReference>
<dbReference type="RefSeq" id="WP_121085308.1">
    <property type="nucleotide sequence ID" value="NZ_RBZU01000003.1"/>
</dbReference>
<dbReference type="OrthoDB" id="9990754at2"/>
<reference evidence="1 2" key="1">
    <citation type="submission" date="2018-10" db="EMBL/GenBank/DDBJ databases">
        <title>Robbsia sp. DHC34, isolated from soil.</title>
        <authorList>
            <person name="Gao Z.-H."/>
            <person name="Qiu L.-H."/>
        </authorList>
    </citation>
    <scope>NUCLEOTIDE SEQUENCE [LARGE SCALE GENOMIC DNA]</scope>
    <source>
        <strain evidence="1 2">DHC34</strain>
    </source>
</reference>
<keyword evidence="2" id="KW-1185">Reference proteome</keyword>
<evidence type="ECO:0000313" key="2">
    <source>
        <dbReference type="Proteomes" id="UP000270342"/>
    </source>
</evidence>
<dbReference type="AlphaFoldDB" id="A0A494Y8X9"/>
<name>A0A494Y8X9_9BURK</name>
<evidence type="ECO:0000313" key="1">
    <source>
        <dbReference type="EMBL" id="RKP56360.1"/>
    </source>
</evidence>
<dbReference type="EMBL" id="RBZU01000003">
    <property type="protein sequence ID" value="RKP56360.1"/>
    <property type="molecule type" value="Genomic_DNA"/>
</dbReference>
<proteinExistence type="predicted"/>
<organism evidence="1 2">
    <name type="scientific">Pararobbsia silviterrae</name>
    <dbReference type="NCBI Taxonomy" id="1792498"/>
    <lineage>
        <taxon>Bacteria</taxon>
        <taxon>Pseudomonadati</taxon>
        <taxon>Pseudomonadota</taxon>
        <taxon>Betaproteobacteria</taxon>
        <taxon>Burkholderiales</taxon>
        <taxon>Burkholderiaceae</taxon>
        <taxon>Pararobbsia</taxon>
    </lineage>
</organism>
<gene>
    <name evidence="1" type="ORF">D7S86_08145</name>
</gene>
<accession>A0A494Y8X9</accession>
<protein>
    <submittedName>
        <fullName evidence="1">Uncharacterized protein</fullName>
    </submittedName>
</protein>
<comment type="caution">
    <text evidence="1">The sequence shown here is derived from an EMBL/GenBank/DDBJ whole genome shotgun (WGS) entry which is preliminary data.</text>
</comment>
<sequence>MSTQGYPLVPLSMKNEAQHRQALALTTNNAAQGKINVSSQVTLAAGATTTTVKDSRIGATTVISFCPLTADAAAALSGLYVSAQVKGQMTLTHANTASTDRTFAVTFIG</sequence>